<dbReference type="PANTHER" id="PTHR32125">
    <property type="entry name" value="2-C-METHYL-D-ERYTHRITOL 4-PHOSPHATE CYTIDYLYLTRANSFERASE, CHLOROPLASTIC"/>
    <property type="match status" value="1"/>
</dbReference>
<dbReference type="GO" id="GO:0050518">
    <property type="term" value="F:2-C-methyl-D-erythritol 4-phosphate cytidylyltransferase activity"/>
    <property type="evidence" value="ECO:0007669"/>
    <property type="project" value="UniProtKB-EC"/>
</dbReference>
<dbReference type="EMBL" id="AP012338">
    <property type="protein sequence ID" value="BAM03428.1"/>
    <property type="molecule type" value="Genomic_DNA"/>
</dbReference>
<dbReference type="AlphaFoldDB" id="I0IDU0"/>
<proteinExistence type="predicted"/>
<evidence type="ECO:0000313" key="5">
    <source>
        <dbReference type="Proteomes" id="UP000007881"/>
    </source>
</evidence>
<feature type="compositionally biased region" description="Low complexity" evidence="3">
    <location>
        <begin position="235"/>
        <end position="255"/>
    </location>
</feature>
<dbReference type="KEGG" id="phm:PSMK_12690"/>
<name>I0IDU0_PHYMF</name>
<dbReference type="Gene3D" id="3.90.550.10">
    <property type="entry name" value="Spore Coat Polysaccharide Biosynthesis Protein SpsA, Chain A"/>
    <property type="match status" value="1"/>
</dbReference>
<dbReference type="Pfam" id="PF01128">
    <property type="entry name" value="IspD"/>
    <property type="match status" value="1"/>
</dbReference>
<reference evidence="4 5" key="1">
    <citation type="submission" date="2012-02" db="EMBL/GenBank/DDBJ databases">
        <title>Complete genome sequence of Phycisphaera mikurensis NBRC 102666.</title>
        <authorList>
            <person name="Ankai A."/>
            <person name="Hosoyama A."/>
            <person name="Terui Y."/>
            <person name="Sekine M."/>
            <person name="Fukai R."/>
            <person name="Kato Y."/>
            <person name="Nakamura S."/>
            <person name="Yamada-Narita S."/>
            <person name="Kawakoshi A."/>
            <person name="Fukunaga Y."/>
            <person name="Yamazaki S."/>
            <person name="Fujita N."/>
        </authorList>
    </citation>
    <scope>NUCLEOTIDE SEQUENCE [LARGE SCALE GENOMIC DNA]</scope>
    <source>
        <strain evidence="5">NBRC 102666 / KCTC 22515 / FYK2301M01</strain>
    </source>
</reference>
<keyword evidence="2 4" id="KW-0548">Nucleotidyltransferase</keyword>
<dbReference type="PANTHER" id="PTHR32125:SF4">
    <property type="entry name" value="2-C-METHYL-D-ERYTHRITOL 4-PHOSPHATE CYTIDYLYLTRANSFERASE, CHLOROPLASTIC"/>
    <property type="match status" value="1"/>
</dbReference>
<evidence type="ECO:0000313" key="4">
    <source>
        <dbReference type="EMBL" id="BAM03428.1"/>
    </source>
</evidence>
<dbReference type="SUPFAM" id="SSF53448">
    <property type="entry name" value="Nucleotide-diphospho-sugar transferases"/>
    <property type="match status" value="1"/>
</dbReference>
<evidence type="ECO:0000256" key="1">
    <source>
        <dbReference type="ARBA" id="ARBA00022679"/>
    </source>
</evidence>
<organism evidence="4 5">
    <name type="scientific">Phycisphaera mikurensis (strain NBRC 102666 / KCTC 22515 / FYK2301M01)</name>
    <dbReference type="NCBI Taxonomy" id="1142394"/>
    <lineage>
        <taxon>Bacteria</taxon>
        <taxon>Pseudomonadati</taxon>
        <taxon>Planctomycetota</taxon>
        <taxon>Phycisphaerae</taxon>
        <taxon>Phycisphaerales</taxon>
        <taxon>Phycisphaeraceae</taxon>
        <taxon>Phycisphaera</taxon>
    </lineage>
</organism>
<keyword evidence="5" id="KW-1185">Reference proteome</keyword>
<gene>
    <name evidence="4" type="primary">ispD</name>
    <name evidence="4" type="ordered locus">PSMK_12690</name>
</gene>
<protein>
    <submittedName>
        <fullName evidence="4">2-C-methyl-D-erythritol 4-phosphate cytidylyltransferase</fullName>
        <ecNumber evidence="4">2.7.7.60</ecNumber>
    </submittedName>
</protein>
<dbReference type="InterPro" id="IPR050088">
    <property type="entry name" value="IspD/TarI_cytidylyltransf_bact"/>
</dbReference>
<sequence length="255" mass="25543">MILAAAGSGSRFGGPATPTGPTKVEEDLGGRPVFAWSLALLRARAGVVSVVLAVDPRRRDAFAARWPAELADAAGLAPVRVVAGGADRDATVRLALAAVPEDATHAAVHDAARPGIDDALLDRLFAAAAAGHDAVFPGVPVADTLRRVQAAGGGVARAGETVDRESLVAVQTPQLFAIGVLRRAHAATLPGPPTDDAGRVAALGVPVVCVPGDPRNVKLTTRADLATLEARVADAPSASGPPGGPAREPGPAGRA</sequence>
<dbReference type="EC" id="2.7.7.60" evidence="4"/>
<evidence type="ECO:0000256" key="2">
    <source>
        <dbReference type="ARBA" id="ARBA00022695"/>
    </source>
</evidence>
<dbReference type="CDD" id="cd02516">
    <property type="entry name" value="CDP-ME_synthetase"/>
    <property type="match status" value="1"/>
</dbReference>
<dbReference type="InterPro" id="IPR029044">
    <property type="entry name" value="Nucleotide-diphossugar_trans"/>
</dbReference>
<feature type="region of interest" description="Disordered" evidence="3">
    <location>
        <begin position="232"/>
        <end position="255"/>
    </location>
</feature>
<dbReference type="Proteomes" id="UP000007881">
    <property type="component" value="Chromosome"/>
</dbReference>
<dbReference type="InterPro" id="IPR034683">
    <property type="entry name" value="IspD/TarI"/>
</dbReference>
<dbReference type="HOGENOM" id="CLU_061281_1_1_0"/>
<keyword evidence="1 4" id="KW-0808">Transferase</keyword>
<evidence type="ECO:0000256" key="3">
    <source>
        <dbReference type="SAM" id="MobiDB-lite"/>
    </source>
</evidence>
<dbReference type="STRING" id="1142394.PSMK_12690"/>
<feature type="region of interest" description="Disordered" evidence="3">
    <location>
        <begin position="1"/>
        <end position="26"/>
    </location>
</feature>
<accession>I0IDU0</accession>
<dbReference type="eggNOG" id="COG1211">
    <property type="taxonomic scope" value="Bacteria"/>
</dbReference>